<gene>
    <name evidence="3" type="primary">LOC112281032</name>
    <name evidence="2" type="ORF">PHYPA_006082</name>
</gene>
<dbReference type="Gene3D" id="1.25.40.10">
    <property type="entry name" value="Tetratricopeptide repeat domain"/>
    <property type="match status" value="1"/>
</dbReference>
<dbReference type="Gramene" id="Pp3c4_11850V3.2">
    <property type="protein sequence ID" value="PAC:32921228.CDS.1"/>
    <property type="gene ID" value="Pp3c4_11850"/>
</dbReference>
<sequence>MNSKTEIAHQKYRASEYVEALKLYTEALNAATLLNHQVALHSNRAACHLKLQQYKLAAEECSAVLELDVKHAGALMLRAQTFVAMKDNHSALFDVNRLLETNPNSEVYRNLRERLRTHIALSPIPEGDHETPPDSPTHQPMQSKLPVLAGPPKPEGWAAIPKPKGHTGVDYSRFANLGDDISSDEEEEEEQPQYRYRLGKVGLSNFRTV</sequence>
<reference evidence="2 4" key="1">
    <citation type="journal article" date="2008" name="Science">
        <title>The Physcomitrella genome reveals evolutionary insights into the conquest of land by plants.</title>
        <authorList>
            <person name="Rensing S."/>
            <person name="Lang D."/>
            <person name="Zimmer A."/>
            <person name="Terry A."/>
            <person name="Salamov A."/>
            <person name="Shapiro H."/>
            <person name="Nishiyama T."/>
            <person name="Perroud P.-F."/>
            <person name="Lindquist E."/>
            <person name="Kamisugi Y."/>
            <person name="Tanahashi T."/>
            <person name="Sakakibara K."/>
            <person name="Fujita T."/>
            <person name="Oishi K."/>
            <person name="Shin-I T."/>
            <person name="Kuroki Y."/>
            <person name="Toyoda A."/>
            <person name="Suzuki Y."/>
            <person name="Hashimoto A."/>
            <person name="Yamaguchi K."/>
            <person name="Sugano A."/>
            <person name="Kohara Y."/>
            <person name="Fujiyama A."/>
            <person name="Anterola A."/>
            <person name="Aoki S."/>
            <person name="Ashton N."/>
            <person name="Barbazuk W.B."/>
            <person name="Barker E."/>
            <person name="Bennetzen J."/>
            <person name="Bezanilla M."/>
            <person name="Blankenship R."/>
            <person name="Cho S.H."/>
            <person name="Dutcher S."/>
            <person name="Estelle M."/>
            <person name="Fawcett J.A."/>
            <person name="Gundlach H."/>
            <person name="Hanada K."/>
            <person name="Heyl A."/>
            <person name="Hicks K.A."/>
            <person name="Hugh J."/>
            <person name="Lohr M."/>
            <person name="Mayer K."/>
            <person name="Melkozernov A."/>
            <person name="Murata T."/>
            <person name="Nelson D."/>
            <person name="Pils B."/>
            <person name="Prigge M."/>
            <person name="Reiss B."/>
            <person name="Renner T."/>
            <person name="Rombauts S."/>
            <person name="Rushton P."/>
            <person name="Sanderfoot A."/>
            <person name="Schween G."/>
            <person name="Shiu S.-H."/>
            <person name="Stueber K."/>
            <person name="Theodoulou F.L."/>
            <person name="Tu H."/>
            <person name="Van de Peer Y."/>
            <person name="Verrier P.J."/>
            <person name="Waters E."/>
            <person name="Wood A."/>
            <person name="Yang L."/>
            <person name="Cove D."/>
            <person name="Cuming A."/>
            <person name="Hasebe M."/>
            <person name="Lucas S."/>
            <person name="Mishler D.B."/>
            <person name="Reski R."/>
            <person name="Grigoriev I."/>
            <person name="Quatrano R.S."/>
            <person name="Boore J.L."/>
        </authorList>
    </citation>
    <scope>NUCLEOTIDE SEQUENCE [LARGE SCALE GENOMIC DNA]</scope>
    <source>
        <strain evidence="3 4">cv. Gransden 2004</strain>
    </source>
</reference>
<protein>
    <submittedName>
        <fullName evidence="2 3">Uncharacterized protein</fullName>
    </submittedName>
</protein>
<feature type="compositionally biased region" description="Acidic residues" evidence="1">
    <location>
        <begin position="181"/>
        <end position="191"/>
    </location>
</feature>
<dbReference type="InterPro" id="IPR019734">
    <property type="entry name" value="TPR_rpt"/>
</dbReference>
<dbReference type="HOGENOM" id="CLU_497313_0_0_1"/>
<dbReference type="EnsemblPlants" id="Pp3c4_11850V3.1">
    <property type="protein sequence ID" value="PAC:32921227.CDS.1"/>
    <property type="gene ID" value="Pp3c4_11850"/>
</dbReference>
<dbReference type="EMBL" id="ABEU02000004">
    <property type="protein sequence ID" value="PNR55187.1"/>
    <property type="molecule type" value="Genomic_DNA"/>
</dbReference>
<evidence type="ECO:0000313" key="3">
    <source>
        <dbReference type="EnsemblPlants" id="PAC:32921227.CDS.1"/>
    </source>
</evidence>
<dbReference type="SMART" id="SM00028">
    <property type="entry name" value="TPR"/>
    <property type="match status" value="3"/>
</dbReference>
<proteinExistence type="predicted"/>
<dbReference type="PANTHER" id="PTHR47541:SF1">
    <property type="entry name" value="TETRATRICOPEPTIDE REPEAT (TPR)-LIKE SUPERFAMILY PROTEIN"/>
    <property type="match status" value="1"/>
</dbReference>
<evidence type="ECO:0000313" key="4">
    <source>
        <dbReference type="Proteomes" id="UP000006727"/>
    </source>
</evidence>
<dbReference type="FunCoup" id="A9TPZ6">
    <property type="interactions" value="929"/>
</dbReference>
<dbReference type="InterPro" id="IPR011990">
    <property type="entry name" value="TPR-like_helical_dom_sf"/>
</dbReference>
<keyword evidence="4" id="KW-1185">Reference proteome</keyword>
<dbReference type="RefSeq" id="XP_024372931.1">
    <property type="nucleotide sequence ID" value="XM_024517163.2"/>
</dbReference>
<dbReference type="GeneID" id="112281032"/>
<reference evidence="3" key="3">
    <citation type="submission" date="2020-12" db="UniProtKB">
        <authorList>
            <consortium name="EnsemblPlants"/>
        </authorList>
    </citation>
    <scope>IDENTIFICATION</scope>
</reference>
<reference evidence="2 4" key="2">
    <citation type="journal article" date="2018" name="Plant J.">
        <title>The Physcomitrella patens chromosome-scale assembly reveals moss genome structure and evolution.</title>
        <authorList>
            <person name="Lang D."/>
            <person name="Ullrich K.K."/>
            <person name="Murat F."/>
            <person name="Fuchs J."/>
            <person name="Jenkins J."/>
            <person name="Haas F.B."/>
            <person name="Piednoel M."/>
            <person name="Gundlach H."/>
            <person name="Van Bel M."/>
            <person name="Meyberg R."/>
            <person name="Vives C."/>
            <person name="Morata J."/>
            <person name="Symeonidi A."/>
            <person name="Hiss M."/>
            <person name="Muchero W."/>
            <person name="Kamisugi Y."/>
            <person name="Saleh O."/>
            <person name="Blanc G."/>
            <person name="Decker E.L."/>
            <person name="van Gessel N."/>
            <person name="Grimwood J."/>
            <person name="Hayes R.D."/>
            <person name="Graham S.W."/>
            <person name="Gunter L.E."/>
            <person name="McDaniel S.F."/>
            <person name="Hoernstein S.N.W."/>
            <person name="Larsson A."/>
            <person name="Li F.W."/>
            <person name="Perroud P.F."/>
            <person name="Phillips J."/>
            <person name="Ranjan P."/>
            <person name="Rokshar D.S."/>
            <person name="Rothfels C.J."/>
            <person name="Schneider L."/>
            <person name="Shu S."/>
            <person name="Stevenson D.W."/>
            <person name="Thummler F."/>
            <person name="Tillich M."/>
            <person name="Villarreal Aguilar J.C."/>
            <person name="Widiez T."/>
            <person name="Wong G.K."/>
            <person name="Wymore A."/>
            <person name="Zhang Y."/>
            <person name="Zimmer A.D."/>
            <person name="Quatrano R.S."/>
            <person name="Mayer K.F.X."/>
            <person name="Goodstein D."/>
            <person name="Casacuberta J.M."/>
            <person name="Vandepoele K."/>
            <person name="Reski R."/>
            <person name="Cuming A.C."/>
            <person name="Tuskan G.A."/>
            <person name="Maumus F."/>
            <person name="Salse J."/>
            <person name="Schmutz J."/>
            <person name="Rensing S.A."/>
        </authorList>
    </citation>
    <scope>NUCLEOTIDE SEQUENCE [LARGE SCALE GENOMIC DNA]</scope>
    <source>
        <strain evidence="3 4">cv. Gransden 2004</strain>
    </source>
</reference>
<dbReference type="EnsemblPlants" id="Pp3c4_11850V3.2">
    <property type="protein sequence ID" value="PAC:32921228.CDS.1"/>
    <property type="gene ID" value="Pp3c4_11850"/>
</dbReference>
<evidence type="ECO:0000256" key="1">
    <source>
        <dbReference type="SAM" id="MobiDB-lite"/>
    </source>
</evidence>
<dbReference type="Proteomes" id="UP000006727">
    <property type="component" value="Chromosome 4"/>
</dbReference>
<dbReference type="AlphaFoldDB" id="A9TPZ6"/>
<dbReference type="Gramene" id="Pp3c4_11850V3.1">
    <property type="protein sequence ID" value="PAC:32921227.CDS.1"/>
    <property type="gene ID" value="Pp3c4_11850"/>
</dbReference>
<organism evidence="2">
    <name type="scientific">Physcomitrium patens</name>
    <name type="common">Spreading-leaved earth moss</name>
    <name type="synonym">Physcomitrella patens</name>
    <dbReference type="NCBI Taxonomy" id="3218"/>
    <lineage>
        <taxon>Eukaryota</taxon>
        <taxon>Viridiplantae</taxon>
        <taxon>Streptophyta</taxon>
        <taxon>Embryophyta</taxon>
        <taxon>Bryophyta</taxon>
        <taxon>Bryophytina</taxon>
        <taxon>Bryopsida</taxon>
        <taxon>Funariidae</taxon>
        <taxon>Funariales</taxon>
        <taxon>Funariaceae</taxon>
        <taxon>Physcomitrium</taxon>
    </lineage>
</organism>
<dbReference type="SUPFAM" id="SSF48452">
    <property type="entry name" value="TPR-like"/>
    <property type="match status" value="1"/>
</dbReference>
<name>A9TPZ6_PHYPA</name>
<evidence type="ECO:0000313" key="2">
    <source>
        <dbReference type="EMBL" id="PNR55187.1"/>
    </source>
</evidence>
<accession>A9TPZ6</accession>
<dbReference type="PANTHER" id="PTHR47541">
    <property type="entry name" value="TETRATRICOPEPTIDE REPEAT (TPR)-LIKE SUPERFAMILY PROTEIN"/>
    <property type="match status" value="1"/>
</dbReference>
<feature type="region of interest" description="Disordered" evidence="1">
    <location>
        <begin position="121"/>
        <end position="196"/>
    </location>
</feature>
<dbReference type="OrthoDB" id="2942533at2759"/>
<dbReference type="KEGG" id="ppp:112281032"/>